<feature type="region of interest" description="Disordered" evidence="6">
    <location>
        <begin position="274"/>
        <end position="312"/>
    </location>
</feature>
<dbReference type="GO" id="GO:0008270">
    <property type="term" value="F:zinc ion binding"/>
    <property type="evidence" value="ECO:0007669"/>
    <property type="project" value="UniProtKB-KW"/>
</dbReference>
<evidence type="ECO:0000256" key="6">
    <source>
        <dbReference type="SAM" id="MobiDB-lite"/>
    </source>
</evidence>
<dbReference type="PANTHER" id="PTHR33304">
    <property type="match status" value="1"/>
</dbReference>
<feature type="compositionally biased region" description="Polar residues" evidence="6">
    <location>
        <begin position="692"/>
        <end position="709"/>
    </location>
</feature>
<feature type="compositionally biased region" description="Basic and acidic residues" evidence="6">
    <location>
        <begin position="517"/>
        <end position="526"/>
    </location>
</feature>
<evidence type="ECO:0000259" key="7">
    <source>
        <dbReference type="Pfam" id="PF23121"/>
    </source>
</evidence>
<organism evidence="8">
    <name type="scientific">Rhizophora mucronata</name>
    <name type="common">Asiatic mangrove</name>
    <dbReference type="NCBI Taxonomy" id="61149"/>
    <lineage>
        <taxon>Eukaryota</taxon>
        <taxon>Viridiplantae</taxon>
        <taxon>Streptophyta</taxon>
        <taxon>Embryophyta</taxon>
        <taxon>Tracheophyta</taxon>
        <taxon>Spermatophyta</taxon>
        <taxon>Magnoliopsida</taxon>
        <taxon>eudicotyledons</taxon>
        <taxon>Gunneridae</taxon>
        <taxon>Pentapetalae</taxon>
        <taxon>rosids</taxon>
        <taxon>fabids</taxon>
        <taxon>Malpighiales</taxon>
        <taxon>Rhizophoraceae</taxon>
        <taxon>Rhizophora</taxon>
    </lineage>
</organism>
<feature type="compositionally biased region" description="Polar residues" evidence="6">
    <location>
        <begin position="782"/>
        <end position="811"/>
    </location>
</feature>
<dbReference type="InterPro" id="IPR011011">
    <property type="entry name" value="Znf_FYVE_PHD"/>
</dbReference>
<feature type="region of interest" description="Disordered" evidence="6">
    <location>
        <begin position="1176"/>
        <end position="1220"/>
    </location>
</feature>
<dbReference type="InterPro" id="IPR013083">
    <property type="entry name" value="Znf_RING/FYVE/PHD"/>
</dbReference>
<feature type="compositionally biased region" description="Polar residues" evidence="6">
    <location>
        <begin position="548"/>
        <end position="564"/>
    </location>
</feature>
<feature type="region of interest" description="Disordered" evidence="6">
    <location>
        <begin position="482"/>
        <end position="564"/>
    </location>
</feature>
<feature type="compositionally biased region" description="Polar residues" evidence="6">
    <location>
        <begin position="1183"/>
        <end position="1209"/>
    </location>
</feature>
<sequence>MNWKFRLCRLSNRKLITSLWRGRSCYMQGSIDETKNNIEKDMVTSETEKRFGKRSMRQKCHTGAESGTCNVCSAPCSSCMHRNLACMGPKGDEFSDETGRVTAISHCSVNNDDVHTASEASNMLSLNSSHDSLSENAESKVNVRSSDMVNASVKSEMLPKLFSVDTTEDHLSSKPHHLLDHKIFSNEHEDSESVLADDDNMQCIRGDDDGGITVKCPNKSMDKESASCSSALDSCLESEGFEKAMLAENSDPLETPDNVDAGIGIPKVQRMYSSLSGSGTNLEGGPSFQVKKENTTEHPNLSSSKGAANHIGGDDNLSAHYIADNDGKSASKASSTVYPKLEPEINRTGRDEAVENFRYPEKAGKDEKLNESAELLNRQKPLLSLSGHESDEFEILEHDVKVCDICGDAGREDLLAICCRCSDGAEHTYCMQEMLQKVPEGDWLCEECKSAEEIENQKQSSDVEGKMVEKAVIQSFGKRHAEDTELASASKRRVIKTNLGSPKPSSPSKIAALSRDSPFKNLDKGKAKPAHQVSSGNHSSIDIPDIARSSSFNPRLQTPKGTLLRSNSSNTLISKSKVQVVDKVLQKHKGAGENSSFDVREDSARMMTKSMSFKSANPGHANATGSKVKMLSAKLSCVQDIKGLKQMKDRESFERKNFSKLDRPPVNSVVTNPGVSMAKADQKLTPRGENSVVASASNGKELKATQSDSKLGTLLRSTSSIACKGAEIPVTSARASTSNVTSFEQKLSQVSPKDEPSSSSSWTTERPSNNTHENLQDGLPQSCESSSQSEKTRESTVSCLRPTVTSGQKDTTCPKCKESGHAAEYCTIISSQDSDTNLCATKSVKEGYSKGSELNPAIEAAMLKKPGIYRKRKESKQCNILSSSNMDVSGEITSFDQVSVSTKTKDRVSNGQINEQAANLETGSDKLKNSSTVKQLNLQSTDVVFPCEAGSLDSISLVGMTGQALAGTSVFQRISTIPEHEHIWQGTFDLCRGGKPLDVYGGIQAHLSTCASAKVLEVVKKFPLKLIFDEVPRLSTWPEQFHDNGVKEDNIALYFFAKDLGSYDSYKGLLDNLIKKDLALKGSFDGFELLVFPSTQLPENSQRWNMLFFLWGVFRARRSNHSDSIKKSEISSLDAAAAVLPLSENLWSRETATCDSSCDAARTLLAPDKPYLPLLQNPDKKLSSSQTNSQKQGSRFDSKSLSNSATRSASLCPESRCSSFPQEEGNIQEFRVDTEAKPSASTGSIVNAAMETQVDVHGDASHAGKCTSYFEVYHVSNENLCVRATGDTEEMVEARDHHKGEVKLRRDLNESDANMDIEAPVEREQTHEGFNGWQSNSRKRGYLSTLETATQTSGSPSQKTPWSKVDGIFAEEVYSKEPKIDTSVQHGCSILREGIALSDTFASQTSNLGSSSSVEKCCGEAFVDKVISEDVGTTERFFFPVDSHCAKDIWLGSNSMSWKERLSEDEDRAHNGGPNLELALGAESKSPSRGNLPFLVGMVGRNHNQSKPLDGVTKKEEEDGVSATLSLSLSFPFPDKEQTVKSVSKTELRPERHHVNTSLLLFSDK</sequence>
<feature type="region of interest" description="Disordered" evidence="6">
    <location>
        <begin position="734"/>
        <end position="813"/>
    </location>
</feature>
<dbReference type="GO" id="GO:0140566">
    <property type="term" value="F:histone reader activity"/>
    <property type="evidence" value="ECO:0007669"/>
    <property type="project" value="InterPro"/>
</dbReference>
<evidence type="ECO:0000256" key="3">
    <source>
        <dbReference type="ARBA" id="ARBA00022833"/>
    </source>
</evidence>
<feature type="domain" description="AIPP2-like SPOC-like" evidence="7">
    <location>
        <begin position="984"/>
        <end position="1114"/>
    </location>
</feature>
<reference evidence="8" key="1">
    <citation type="submission" date="2018-02" db="EMBL/GenBank/DDBJ databases">
        <title>Rhizophora mucronata_Transcriptome.</title>
        <authorList>
            <person name="Meera S.P."/>
            <person name="Sreeshan A."/>
            <person name="Augustine A."/>
        </authorList>
    </citation>
    <scope>NUCLEOTIDE SEQUENCE</scope>
    <source>
        <tissue evidence="8">Leaf</tissue>
    </source>
</reference>
<dbReference type="InterPro" id="IPR056280">
    <property type="entry name" value="AIPP2-like_SPOC"/>
</dbReference>
<feature type="region of interest" description="Disordered" evidence="6">
    <location>
        <begin position="664"/>
        <end position="709"/>
    </location>
</feature>
<accession>A0A2P2M0J8</accession>
<keyword evidence="5" id="KW-0804">Transcription</keyword>
<feature type="compositionally biased region" description="Polar residues" evidence="6">
    <location>
        <begin position="297"/>
        <end position="306"/>
    </location>
</feature>
<dbReference type="SUPFAM" id="SSF57903">
    <property type="entry name" value="FYVE/PHD zinc finger"/>
    <property type="match status" value="1"/>
</dbReference>
<feature type="region of interest" description="Disordered" evidence="6">
    <location>
        <begin position="327"/>
        <end position="353"/>
    </location>
</feature>
<keyword evidence="1" id="KW-0479">Metal-binding</keyword>
<keyword evidence="3" id="KW-0862">Zinc</keyword>
<evidence type="ECO:0000313" key="8">
    <source>
        <dbReference type="EMBL" id="MBX23729.1"/>
    </source>
</evidence>
<dbReference type="GO" id="GO:0034244">
    <property type="term" value="P:negative regulation of transcription elongation by RNA polymerase II"/>
    <property type="evidence" value="ECO:0007669"/>
    <property type="project" value="InterPro"/>
</dbReference>
<keyword evidence="2" id="KW-0863">Zinc-finger</keyword>
<dbReference type="EMBL" id="GGEC01043245">
    <property type="protein sequence ID" value="MBX23729.1"/>
    <property type="molecule type" value="Transcribed_RNA"/>
</dbReference>
<dbReference type="Gene3D" id="3.30.40.10">
    <property type="entry name" value="Zinc/RING finger domain, C3HC4 (zinc finger)"/>
    <property type="match status" value="1"/>
</dbReference>
<evidence type="ECO:0000256" key="2">
    <source>
        <dbReference type="ARBA" id="ARBA00022771"/>
    </source>
</evidence>
<protein>
    <submittedName>
        <fullName evidence="8">Uncharacterized protein LOC105632478 isoform X1</fullName>
    </submittedName>
</protein>
<feature type="compositionally biased region" description="Polar residues" evidence="6">
    <location>
        <begin position="734"/>
        <end position="751"/>
    </location>
</feature>
<feature type="compositionally biased region" description="Polar residues" evidence="6">
    <location>
        <begin position="762"/>
        <end position="773"/>
    </location>
</feature>
<dbReference type="InterPro" id="IPR049914">
    <property type="entry name" value="PHD1-3/5-6"/>
</dbReference>
<name>A0A2P2M0J8_RHIMU</name>
<feature type="compositionally biased region" description="Basic and acidic residues" evidence="6">
    <location>
        <begin position="341"/>
        <end position="353"/>
    </location>
</feature>
<proteinExistence type="predicted"/>
<evidence type="ECO:0000256" key="4">
    <source>
        <dbReference type="ARBA" id="ARBA00023015"/>
    </source>
</evidence>
<evidence type="ECO:0000256" key="1">
    <source>
        <dbReference type="ARBA" id="ARBA00022723"/>
    </source>
</evidence>
<dbReference type="PANTHER" id="PTHR33304:SF9">
    <property type="entry name" value="RING_FYVE_PHD ZINC FINGER SUPERFAMILY PROTEIN"/>
    <property type="match status" value="1"/>
</dbReference>
<dbReference type="Pfam" id="PF23121">
    <property type="entry name" value="SPOC_AIPP2"/>
    <property type="match status" value="1"/>
</dbReference>
<evidence type="ECO:0000256" key="5">
    <source>
        <dbReference type="ARBA" id="ARBA00023163"/>
    </source>
</evidence>
<keyword evidence="4" id="KW-0805">Transcription regulation</keyword>